<proteinExistence type="predicted"/>
<accession>A0A4Q7P451</accession>
<organism evidence="1 2">
    <name type="scientific">Cuneatibacter caecimuris</name>
    <dbReference type="NCBI Taxonomy" id="1796618"/>
    <lineage>
        <taxon>Bacteria</taxon>
        <taxon>Bacillati</taxon>
        <taxon>Bacillota</taxon>
        <taxon>Clostridia</taxon>
        <taxon>Lachnospirales</taxon>
        <taxon>Lachnospiraceae</taxon>
        <taxon>Cuneatibacter</taxon>
    </lineage>
</organism>
<dbReference type="Proteomes" id="UP000292927">
    <property type="component" value="Unassembled WGS sequence"/>
</dbReference>
<reference evidence="1 2" key="1">
    <citation type="submission" date="2019-02" db="EMBL/GenBank/DDBJ databases">
        <title>Genomic Encyclopedia of Type Strains, Phase IV (KMG-IV): sequencing the most valuable type-strain genomes for metagenomic binning, comparative biology and taxonomic classification.</title>
        <authorList>
            <person name="Goeker M."/>
        </authorList>
    </citation>
    <scope>NUCLEOTIDE SEQUENCE [LARGE SCALE GENOMIC DNA]</scope>
    <source>
        <strain evidence="1 2">DSM 29486</strain>
    </source>
</reference>
<sequence>MLRITIPAGEEQWDEINQMFIYPKEQTLQLEHSLVSLSKWESKWCKPFLTKQEKTLEETLDYVQCMTLTQNVNPEVYNYLTTSCIDQINRYIDAPMTATRFTEEKAVKASREQVTAEIIYYWMIALNIPFECQKWHLNRLLTLIKVCNIKNSPPKKRSRREIMKRNAALNAARRKQLNSKG</sequence>
<name>A0A4Q7P451_9FIRM</name>
<gene>
    <name evidence="1" type="ORF">EV209_2580</name>
</gene>
<keyword evidence="2" id="KW-1185">Reference proteome</keyword>
<dbReference type="RefSeq" id="WP_130435831.1">
    <property type="nucleotide sequence ID" value="NZ_SGXF01000005.1"/>
</dbReference>
<evidence type="ECO:0000313" key="1">
    <source>
        <dbReference type="EMBL" id="RZS94210.1"/>
    </source>
</evidence>
<evidence type="ECO:0000313" key="2">
    <source>
        <dbReference type="Proteomes" id="UP000292927"/>
    </source>
</evidence>
<dbReference type="AlphaFoldDB" id="A0A4Q7P451"/>
<protein>
    <submittedName>
        <fullName evidence="1">Uncharacterized protein</fullName>
    </submittedName>
</protein>
<dbReference type="EMBL" id="SGXF01000005">
    <property type="protein sequence ID" value="RZS94210.1"/>
    <property type="molecule type" value="Genomic_DNA"/>
</dbReference>
<dbReference type="OrthoDB" id="2058974at2"/>
<comment type="caution">
    <text evidence="1">The sequence shown here is derived from an EMBL/GenBank/DDBJ whole genome shotgun (WGS) entry which is preliminary data.</text>
</comment>